<dbReference type="EMBL" id="CCBP010000021">
    <property type="protein sequence ID" value="CDO68588.1"/>
    <property type="molecule type" value="Genomic_DNA"/>
</dbReference>
<protein>
    <recommendedName>
        <fullName evidence="6">Wax synthase domain-containing protein</fullName>
    </recommendedName>
</protein>
<dbReference type="AlphaFoldDB" id="A0A060S876"/>
<feature type="transmembrane region" description="Helical" evidence="5">
    <location>
        <begin position="143"/>
        <end position="166"/>
    </location>
</feature>
<evidence type="ECO:0000259" key="6">
    <source>
        <dbReference type="Pfam" id="PF13813"/>
    </source>
</evidence>
<dbReference type="InterPro" id="IPR032805">
    <property type="entry name" value="Wax_synthase_dom"/>
</dbReference>
<evidence type="ECO:0000256" key="5">
    <source>
        <dbReference type="SAM" id="Phobius"/>
    </source>
</evidence>
<evidence type="ECO:0000313" key="7">
    <source>
        <dbReference type="EMBL" id="CDO68588.1"/>
    </source>
</evidence>
<keyword evidence="8" id="KW-1185">Reference proteome</keyword>
<keyword evidence="4 5" id="KW-0472">Membrane</keyword>
<keyword evidence="2 5" id="KW-0812">Transmembrane</keyword>
<dbReference type="Proteomes" id="UP000029665">
    <property type="component" value="Unassembled WGS sequence"/>
</dbReference>
<organism evidence="7 8">
    <name type="scientific">Pycnoporus cinnabarinus</name>
    <name type="common">Cinnabar-red polypore</name>
    <name type="synonym">Trametes cinnabarina</name>
    <dbReference type="NCBI Taxonomy" id="5643"/>
    <lineage>
        <taxon>Eukaryota</taxon>
        <taxon>Fungi</taxon>
        <taxon>Dikarya</taxon>
        <taxon>Basidiomycota</taxon>
        <taxon>Agaricomycotina</taxon>
        <taxon>Agaricomycetes</taxon>
        <taxon>Polyporales</taxon>
        <taxon>Polyporaceae</taxon>
        <taxon>Trametes</taxon>
    </lineage>
</organism>
<comment type="caution">
    <text evidence="7">The sequence shown here is derived from an EMBL/GenBank/DDBJ whole genome shotgun (WGS) entry which is preliminary data.</text>
</comment>
<keyword evidence="3 5" id="KW-1133">Transmembrane helix</keyword>
<name>A0A060S876_PYCCI</name>
<evidence type="ECO:0000256" key="2">
    <source>
        <dbReference type="ARBA" id="ARBA00022692"/>
    </source>
</evidence>
<evidence type="ECO:0000256" key="4">
    <source>
        <dbReference type="ARBA" id="ARBA00023136"/>
    </source>
</evidence>
<gene>
    <name evidence="7" type="ORF">BN946_scf184996.g19</name>
</gene>
<reference evidence="7" key="1">
    <citation type="submission" date="2014-01" db="EMBL/GenBank/DDBJ databases">
        <title>The genome of the white-rot fungus Pycnoporus cinnabarinus: a basidiomycete model with a versatile arsenal for lignocellulosic biomass breakdown.</title>
        <authorList>
            <person name="Levasseur A."/>
            <person name="Lomascolo A."/>
            <person name="Ruiz-Duenas F.J."/>
            <person name="Uzan E."/>
            <person name="Piumi F."/>
            <person name="Kues U."/>
            <person name="Ram A.F.J."/>
            <person name="Murat C."/>
            <person name="Haon M."/>
            <person name="Benoit I."/>
            <person name="Arfi Y."/>
            <person name="Chevret D."/>
            <person name="Drula E."/>
            <person name="Kwon M.J."/>
            <person name="Gouret P."/>
            <person name="Lesage-Meessen L."/>
            <person name="Lombard V."/>
            <person name="Mariette J."/>
            <person name="Noirot C."/>
            <person name="Park J."/>
            <person name="Patyshakuliyeva A."/>
            <person name="Wieneger R.A.B."/>
            <person name="Wosten H.A.B."/>
            <person name="Martin F."/>
            <person name="Coutinho P.M."/>
            <person name="de Vries R."/>
            <person name="Martinez A.T."/>
            <person name="Klopp C."/>
            <person name="Pontarotti P."/>
            <person name="Henrissat B."/>
            <person name="Record E."/>
        </authorList>
    </citation>
    <scope>NUCLEOTIDE SEQUENCE [LARGE SCALE GENOMIC DNA]</scope>
    <source>
        <strain evidence="7">BRFM137</strain>
    </source>
</reference>
<dbReference type="HOGENOM" id="CLU_032731_1_1_1"/>
<evidence type="ECO:0000256" key="1">
    <source>
        <dbReference type="ARBA" id="ARBA00004141"/>
    </source>
</evidence>
<feature type="transmembrane region" description="Helical" evidence="5">
    <location>
        <begin position="12"/>
        <end position="29"/>
    </location>
</feature>
<dbReference type="OrthoDB" id="1077582at2759"/>
<dbReference type="STRING" id="5643.A0A060S876"/>
<sequence length="279" mass="31876">MGNPQDDYIVGSVVFGNMVFKILLFGLLADPIEDFRYLRDPTALTEKPVYTRSWDAFCIIRNWRLIGMNVQVANVRPALKVTSRRFILQALRRAILNFLAFDALRAFIHTHLHLYLPETAHLQFSPGLHGYLQRSTCTAAYMLTSYFSMNALYLIVSMLAVATGLWRPEDWSDLLGPGSEAYTVRRLWGRVWHQLLRRHFAPLGKLAVQTLRIPRGTWLSSQVQVHVAFLLSGLLYCLGDIMLGKGFLGIYSSFMWGEKIPVDDPIPYSPTRALLLPFR</sequence>
<evidence type="ECO:0000256" key="3">
    <source>
        <dbReference type="ARBA" id="ARBA00022989"/>
    </source>
</evidence>
<feature type="domain" description="Wax synthase" evidence="6">
    <location>
        <begin position="171"/>
        <end position="245"/>
    </location>
</feature>
<accession>A0A060S876</accession>
<dbReference type="Pfam" id="PF13813">
    <property type="entry name" value="MBOAT_2"/>
    <property type="match status" value="1"/>
</dbReference>
<comment type="subcellular location">
    <subcellularLocation>
        <location evidence="1">Membrane</location>
        <topology evidence="1">Multi-pass membrane protein</topology>
    </subcellularLocation>
</comment>
<evidence type="ECO:0000313" key="8">
    <source>
        <dbReference type="Proteomes" id="UP000029665"/>
    </source>
</evidence>
<dbReference type="GO" id="GO:0016020">
    <property type="term" value="C:membrane"/>
    <property type="evidence" value="ECO:0007669"/>
    <property type="project" value="UniProtKB-SubCell"/>
</dbReference>
<proteinExistence type="predicted"/>
<feature type="transmembrane region" description="Helical" evidence="5">
    <location>
        <begin position="223"/>
        <end position="243"/>
    </location>
</feature>